<evidence type="ECO:0000256" key="1">
    <source>
        <dbReference type="ARBA" id="ARBA00004141"/>
    </source>
</evidence>
<evidence type="ECO:0000313" key="7">
    <source>
        <dbReference type="Proteomes" id="UP000664521"/>
    </source>
</evidence>
<dbReference type="EMBL" id="CAJPDS010000090">
    <property type="protein sequence ID" value="CAF9936272.1"/>
    <property type="molecule type" value="Genomic_DNA"/>
</dbReference>
<keyword evidence="4 5" id="KW-0472">Membrane</keyword>
<evidence type="ECO:0000256" key="3">
    <source>
        <dbReference type="ARBA" id="ARBA00022989"/>
    </source>
</evidence>
<dbReference type="InterPro" id="IPR045863">
    <property type="entry name" value="CorA_TM1_TM2"/>
</dbReference>
<dbReference type="Proteomes" id="UP000664521">
    <property type="component" value="Unassembled WGS sequence"/>
</dbReference>
<dbReference type="PANTHER" id="PTHR47685">
    <property type="entry name" value="MAGNESIUM TRANSPORT PROTEIN CORA"/>
    <property type="match status" value="1"/>
</dbReference>
<protein>
    <submittedName>
        <fullName evidence="6">Uncharacterized protein</fullName>
    </submittedName>
</protein>
<organism evidence="6 7">
    <name type="scientific">Heterodermia speciosa</name>
    <dbReference type="NCBI Taxonomy" id="116794"/>
    <lineage>
        <taxon>Eukaryota</taxon>
        <taxon>Fungi</taxon>
        <taxon>Dikarya</taxon>
        <taxon>Ascomycota</taxon>
        <taxon>Pezizomycotina</taxon>
        <taxon>Lecanoromycetes</taxon>
        <taxon>OSLEUM clade</taxon>
        <taxon>Lecanoromycetidae</taxon>
        <taxon>Caliciales</taxon>
        <taxon>Physciaceae</taxon>
        <taxon>Heterodermia</taxon>
    </lineage>
</organism>
<gene>
    <name evidence="6" type="ORF">HETSPECPRED_010286</name>
</gene>
<keyword evidence="3 5" id="KW-1133">Transmembrane helix</keyword>
<dbReference type="Pfam" id="PF01544">
    <property type="entry name" value="CorA"/>
    <property type="match status" value="1"/>
</dbReference>
<dbReference type="InterPro" id="IPR002523">
    <property type="entry name" value="MgTranspt_CorA/ZnTranspt_ZntB"/>
</dbReference>
<dbReference type="GO" id="GO:0016020">
    <property type="term" value="C:membrane"/>
    <property type="evidence" value="ECO:0007669"/>
    <property type="project" value="UniProtKB-SubCell"/>
</dbReference>
<feature type="transmembrane region" description="Helical" evidence="5">
    <location>
        <begin position="523"/>
        <end position="543"/>
    </location>
</feature>
<reference evidence="6" key="1">
    <citation type="submission" date="2021-03" db="EMBL/GenBank/DDBJ databases">
        <authorList>
            <person name="Tagirdzhanova G."/>
        </authorList>
    </citation>
    <scope>NUCLEOTIDE SEQUENCE</scope>
</reference>
<evidence type="ECO:0000256" key="2">
    <source>
        <dbReference type="ARBA" id="ARBA00022692"/>
    </source>
</evidence>
<accession>A0A8H3G815</accession>
<dbReference type="OrthoDB" id="3231000at2759"/>
<sequence length="572" mass="66363">MAGSNISDIYSTMRYQGRQRFGEGHPFVVAGSSMIRQPIIHAGDSYYFGDIYEPSKIRSAFSGSGKMPGSSTAYLDHLDYLTDNGWPQLRYLADFMRVTASPPKWKFLSHEDMQERASRAKAVLLVFHPDRVQKLNINSIQQLQDALDQMPGVNDAHDFPPHLFVVEDLSRDVIECLGMHLDVDPMLFRGHISDYVWYNIRDPWIELPDLEVIYRQRSCFSIRYAQTRYFRDGESLRNARDETSRFNILRRVDGNGNWETGLDLPSSNIGTIRSKMSFWVQPRNSKIPKSVVAILLVDPSVTEGHPIWGGYNNLVPCPSVHQDRCDRRSRGSMLDETIYWLEKMSADEIRLIPQDPRILCRKPLGIVCSEWTMLLRYANTRFSQLEWEVEDPDLRHKGEGLALTLENLHTWRRRFPIYKNIISEGMERVIRRESFLYSTRDSLRVLEKDFEILLSNLDDLHHRAERMMSVVTAVLSIEESQKALQQNRSLGRLTYLAALFVPLSFISSFFSMNEDITRLGKTFWIYLAVALPVTVTALFVTRYSHYLAKTLQRLIRRLEEKLHTSHSGDRNR</sequence>
<dbReference type="Gene3D" id="1.20.58.340">
    <property type="entry name" value="Magnesium transport protein CorA, transmembrane region"/>
    <property type="match status" value="1"/>
</dbReference>
<evidence type="ECO:0000313" key="6">
    <source>
        <dbReference type="EMBL" id="CAF9936272.1"/>
    </source>
</evidence>
<name>A0A8H3G815_9LECA</name>
<dbReference type="AlphaFoldDB" id="A0A8H3G815"/>
<dbReference type="SUPFAM" id="SSF144083">
    <property type="entry name" value="Magnesium transport protein CorA, transmembrane region"/>
    <property type="match status" value="1"/>
</dbReference>
<dbReference type="PANTHER" id="PTHR47685:SF1">
    <property type="entry name" value="MAGNESIUM TRANSPORT PROTEIN CORA"/>
    <property type="match status" value="1"/>
</dbReference>
<comment type="subcellular location">
    <subcellularLocation>
        <location evidence="1">Membrane</location>
        <topology evidence="1">Multi-pass membrane protein</topology>
    </subcellularLocation>
</comment>
<evidence type="ECO:0000256" key="5">
    <source>
        <dbReference type="SAM" id="Phobius"/>
    </source>
</evidence>
<comment type="caution">
    <text evidence="6">The sequence shown here is derived from an EMBL/GenBank/DDBJ whole genome shotgun (WGS) entry which is preliminary data.</text>
</comment>
<keyword evidence="7" id="KW-1185">Reference proteome</keyword>
<keyword evidence="2 5" id="KW-0812">Transmembrane</keyword>
<evidence type="ECO:0000256" key="4">
    <source>
        <dbReference type="ARBA" id="ARBA00023136"/>
    </source>
</evidence>
<feature type="transmembrane region" description="Helical" evidence="5">
    <location>
        <begin position="493"/>
        <end position="511"/>
    </location>
</feature>
<proteinExistence type="predicted"/>
<dbReference type="GO" id="GO:0046873">
    <property type="term" value="F:metal ion transmembrane transporter activity"/>
    <property type="evidence" value="ECO:0007669"/>
    <property type="project" value="InterPro"/>
</dbReference>
<dbReference type="InterPro" id="IPR050829">
    <property type="entry name" value="CorA_MIT"/>
</dbReference>